<accession>A0ABT9ZPU1</accession>
<proteinExistence type="predicted"/>
<name>A0ABT9ZPU1_9BACI</name>
<keyword evidence="3" id="KW-1185">Reference proteome</keyword>
<evidence type="ECO:0008006" key="4">
    <source>
        <dbReference type="Google" id="ProtNLM"/>
    </source>
</evidence>
<reference evidence="2 3" key="1">
    <citation type="submission" date="2023-07" db="EMBL/GenBank/DDBJ databases">
        <title>Genomic Encyclopedia of Type Strains, Phase IV (KMG-IV): sequencing the most valuable type-strain genomes for metagenomic binning, comparative biology and taxonomic classification.</title>
        <authorList>
            <person name="Goeker M."/>
        </authorList>
    </citation>
    <scope>NUCLEOTIDE SEQUENCE [LARGE SCALE GENOMIC DNA]</scope>
    <source>
        <strain evidence="2 3">DSM 29005</strain>
    </source>
</reference>
<evidence type="ECO:0000256" key="1">
    <source>
        <dbReference type="SAM" id="Phobius"/>
    </source>
</evidence>
<feature type="transmembrane region" description="Helical" evidence="1">
    <location>
        <begin position="31"/>
        <end position="51"/>
    </location>
</feature>
<protein>
    <recommendedName>
        <fullName evidence="4">DUF4367 domain-containing protein</fullName>
    </recommendedName>
</protein>
<evidence type="ECO:0000313" key="2">
    <source>
        <dbReference type="EMBL" id="MDQ0233255.1"/>
    </source>
</evidence>
<organism evidence="2 3">
    <name type="scientific">Metabacillus malikii</name>
    <dbReference type="NCBI Taxonomy" id="1504265"/>
    <lineage>
        <taxon>Bacteria</taxon>
        <taxon>Bacillati</taxon>
        <taxon>Bacillota</taxon>
        <taxon>Bacilli</taxon>
        <taxon>Bacillales</taxon>
        <taxon>Bacillaceae</taxon>
        <taxon>Metabacillus</taxon>
    </lineage>
</organism>
<comment type="caution">
    <text evidence="2">The sequence shown here is derived from an EMBL/GenBank/DDBJ whole genome shotgun (WGS) entry which is preliminary data.</text>
</comment>
<gene>
    <name evidence="2" type="ORF">J2S19_004597</name>
</gene>
<keyword evidence="1" id="KW-1133">Transmembrane helix</keyword>
<keyword evidence="1" id="KW-0812">Transmembrane</keyword>
<dbReference type="Proteomes" id="UP001234495">
    <property type="component" value="Unassembled WGS sequence"/>
</dbReference>
<evidence type="ECO:0000313" key="3">
    <source>
        <dbReference type="Proteomes" id="UP001234495"/>
    </source>
</evidence>
<keyword evidence="1" id="KW-0472">Membrane</keyword>
<dbReference type="EMBL" id="JAUSUD010000034">
    <property type="protein sequence ID" value="MDQ0233255.1"/>
    <property type="molecule type" value="Genomic_DNA"/>
</dbReference>
<sequence length="177" mass="20513">MKLAVKMLQLDCKKVTQFNIAEENPMKLTKIISLIALVVIIFIGGYFTGYINNNEASREIRIGYKNNVNPNQVDDKNIFTDTENQTIIDNFMMIYLHKEKVTDTQMDLENPDIYLNVINPKRSIGLIESRLWFNDRGAIIGERVGESWDEVEFFQIDNSDATYIKETIDYQEENTGD</sequence>